<protein>
    <submittedName>
        <fullName evidence="1">Uncharacterized protein</fullName>
    </submittedName>
</protein>
<accession>A0A368YPP8</accession>
<comment type="caution">
    <text evidence="1">The sequence shown here is derived from an EMBL/GenBank/DDBJ whole genome shotgun (WGS) entry which is preliminary data.</text>
</comment>
<name>A0A368YPP8_9HYPH</name>
<sequence length="131" mass="14553">MSGLSQSLVDELNQRISAVLVSLEKRQQTALPDPRCDLLLATYVLGLTTPFYKGRPPEQHLEAIRNYLVRVMPSERVAEALLATPADGDDWYTSSLDPIEAIGRKDGHALFVRYVGADRTAAIQTNTLDRK</sequence>
<evidence type="ECO:0000313" key="2">
    <source>
        <dbReference type="Proteomes" id="UP000253324"/>
    </source>
</evidence>
<evidence type="ECO:0000313" key="1">
    <source>
        <dbReference type="EMBL" id="RCW81528.1"/>
    </source>
</evidence>
<reference evidence="1 2" key="1">
    <citation type="submission" date="2018-07" db="EMBL/GenBank/DDBJ databases">
        <title>Genomic Encyclopedia of Type Strains, Phase III (KMG-III): the genomes of soil and plant-associated and newly described type strains.</title>
        <authorList>
            <person name="Whitman W."/>
        </authorList>
    </citation>
    <scope>NUCLEOTIDE SEQUENCE [LARGE SCALE GENOMIC DNA]</scope>
    <source>
        <strain evidence="1 2">31-25a</strain>
    </source>
</reference>
<organism evidence="1 2">
    <name type="scientific">Phyllobacterium bourgognense</name>
    <dbReference type="NCBI Taxonomy" id="314236"/>
    <lineage>
        <taxon>Bacteria</taxon>
        <taxon>Pseudomonadati</taxon>
        <taxon>Pseudomonadota</taxon>
        <taxon>Alphaproteobacteria</taxon>
        <taxon>Hyphomicrobiales</taxon>
        <taxon>Phyllobacteriaceae</taxon>
        <taxon>Phyllobacterium</taxon>
    </lineage>
</organism>
<dbReference type="EMBL" id="QPJM01000010">
    <property type="protein sequence ID" value="RCW81528.1"/>
    <property type="molecule type" value="Genomic_DNA"/>
</dbReference>
<gene>
    <name evidence="1" type="ORF">C7476_11082</name>
</gene>
<dbReference type="RefSeq" id="WP_114431140.1">
    <property type="nucleotide sequence ID" value="NZ_QPJM01000010.1"/>
</dbReference>
<dbReference type="OrthoDB" id="8075160at2"/>
<keyword evidence="2" id="KW-1185">Reference proteome</keyword>
<dbReference type="Proteomes" id="UP000253324">
    <property type="component" value="Unassembled WGS sequence"/>
</dbReference>
<dbReference type="AlphaFoldDB" id="A0A368YPP8"/>
<proteinExistence type="predicted"/>